<keyword evidence="6" id="KW-0328">Glycosyltransferase</keyword>
<evidence type="ECO:0000313" key="7">
    <source>
        <dbReference type="Proteomes" id="UP000530320"/>
    </source>
</evidence>
<sequence length="281" mass="29646">MTDMANARAPLPGGNASVTADAAWRSLLDEVTTWPKPGLVSHVDSGSHTDMTAETFRKSADAISPFFSDLYRCGFHGGTLPALREIGLAAERHMLAATGGVNTHRGAIWALGLLSAARGWRDASGDTASCCDIVRKVWGQAILATPADPASHGGGTQRRYGAGGARTEAAWGFPTIRSVGLPALHQGRQLRPGDQQAARVQCCMALIAVLEDTNLLHRGGREGLAFARSQARTFLDDGGVGNAAWSARAARIHRRFVARGLSPGGAADGLAICLFLERQDR</sequence>
<dbReference type="GO" id="GO:0046917">
    <property type="term" value="F:triphosphoribosyl-dephospho-CoA synthase activity"/>
    <property type="evidence" value="ECO:0007669"/>
    <property type="project" value="UniProtKB-UniRule"/>
</dbReference>
<dbReference type="EC" id="2.4.2.52" evidence="5"/>
<evidence type="ECO:0000256" key="1">
    <source>
        <dbReference type="ARBA" id="ARBA00001210"/>
    </source>
</evidence>
<evidence type="ECO:0000256" key="2">
    <source>
        <dbReference type="ARBA" id="ARBA00022679"/>
    </source>
</evidence>
<comment type="catalytic activity">
    <reaction evidence="1 5">
        <text>3'-dephospho-CoA + ATP = 2'-(5''-triphospho-alpha-D-ribosyl)-3'-dephospho-CoA + adenine</text>
        <dbReference type="Rhea" id="RHEA:15117"/>
        <dbReference type="ChEBI" id="CHEBI:16708"/>
        <dbReference type="ChEBI" id="CHEBI:30616"/>
        <dbReference type="ChEBI" id="CHEBI:57328"/>
        <dbReference type="ChEBI" id="CHEBI:61378"/>
        <dbReference type="EC" id="2.4.2.52"/>
    </reaction>
</comment>
<evidence type="ECO:0000313" key="6">
    <source>
        <dbReference type="EMBL" id="MBB2199156.1"/>
    </source>
</evidence>
<dbReference type="Pfam" id="PF01874">
    <property type="entry name" value="CitG"/>
    <property type="match status" value="1"/>
</dbReference>
<dbReference type="Proteomes" id="UP000530320">
    <property type="component" value="Unassembled WGS sequence"/>
</dbReference>
<keyword evidence="3 5" id="KW-0547">Nucleotide-binding</keyword>
<protein>
    <recommendedName>
        <fullName evidence="5">Probable 2-(5''-triphosphoribosyl)-3'-dephosphocoenzyme-A synthase</fullName>
        <shortName evidence="5">2-(5''-triphosphoribosyl)-3'-dephospho-CoA synthase</shortName>
        <ecNumber evidence="5">2.4.2.52</ecNumber>
    </recommendedName>
</protein>
<evidence type="ECO:0000256" key="4">
    <source>
        <dbReference type="ARBA" id="ARBA00022840"/>
    </source>
</evidence>
<dbReference type="GO" id="GO:0051191">
    <property type="term" value="P:prosthetic group biosynthetic process"/>
    <property type="evidence" value="ECO:0007669"/>
    <property type="project" value="TreeGrafter"/>
</dbReference>
<dbReference type="InterPro" id="IPR002736">
    <property type="entry name" value="CitG"/>
</dbReference>
<keyword evidence="2 5" id="KW-0808">Transferase</keyword>
<evidence type="ECO:0000256" key="5">
    <source>
        <dbReference type="HAMAP-Rule" id="MF_01883"/>
    </source>
</evidence>
<dbReference type="HAMAP" id="MF_01883">
    <property type="entry name" value="MdcB"/>
    <property type="match status" value="1"/>
</dbReference>
<comment type="function">
    <text evidence="5">Involved in the formation of 2-(5''-phosphoribosyl)-3'-dephosphocoenzyme-A, the prosthetic group of the acyl-carrier protein of the malonate decarboxylase.</text>
</comment>
<organism evidence="6 7">
    <name type="scientific">Gluconacetobacter dulcium</name>
    <dbReference type="NCBI Taxonomy" id="2729096"/>
    <lineage>
        <taxon>Bacteria</taxon>
        <taxon>Pseudomonadati</taxon>
        <taxon>Pseudomonadota</taxon>
        <taxon>Alphaproteobacteria</taxon>
        <taxon>Acetobacterales</taxon>
        <taxon>Acetobacteraceae</taxon>
        <taxon>Gluconacetobacter</taxon>
    </lineage>
</organism>
<proteinExistence type="inferred from homology"/>
<dbReference type="RefSeq" id="WP_183010136.1">
    <property type="nucleotide sequence ID" value="NZ_JABEQP010000015.1"/>
</dbReference>
<comment type="caution">
    <text evidence="6">The sequence shown here is derived from an EMBL/GenBank/DDBJ whole genome shotgun (WGS) entry which is preliminary data.</text>
</comment>
<dbReference type="GO" id="GO:0005524">
    <property type="term" value="F:ATP binding"/>
    <property type="evidence" value="ECO:0007669"/>
    <property type="project" value="UniProtKB-KW"/>
</dbReference>
<dbReference type="Gene3D" id="1.10.4200.10">
    <property type="entry name" value="Triphosphoribosyl-dephospho-CoA protein"/>
    <property type="match status" value="2"/>
</dbReference>
<dbReference type="NCBIfam" id="TIGR03132">
    <property type="entry name" value="malonate_mdcB"/>
    <property type="match status" value="1"/>
</dbReference>
<dbReference type="PANTHER" id="PTHR30201">
    <property type="entry name" value="TRIPHOSPHORIBOSYL-DEPHOSPHO-COA SYNTHASE"/>
    <property type="match status" value="1"/>
</dbReference>
<comment type="similarity">
    <text evidence="5">Belongs to the CitG/MdcB family.</text>
</comment>
<dbReference type="PANTHER" id="PTHR30201:SF2">
    <property type="entry name" value="2-(5''-TRIPHOSPHORIBOSYL)-3'-DEPHOSPHOCOENZYME-A SYNTHASE"/>
    <property type="match status" value="1"/>
</dbReference>
<evidence type="ECO:0000256" key="3">
    <source>
        <dbReference type="ARBA" id="ARBA00022741"/>
    </source>
</evidence>
<dbReference type="EMBL" id="JABEQP010000015">
    <property type="protein sequence ID" value="MBB2199156.1"/>
    <property type="molecule type" value="Genomic_DNA"/>
</dbReference>
<dbReference type="InterPro" id="IPR017555">
    <property type="entry name" value="TriPribosyl-deP-CoA_syn"/>
</dbReference>
<reference evidence="6 7" key="1">
    <citation type="submission" date="2020-04" db="EMBL/GenBank/DDBJ databases">
        <title>Description of novel Gluconacetobacter.</title>
        <authorList>
            <person name="Sombolestani A."/>
        </authorList>
    </citation>
    <scope>NUCLEOTIDE SEQUENCE [LARGE SCALE GENOMIC DNA]</scope>
    <source>
        <strain evidence="6 7">LMG 22058</strain>
    </source>
</reference>
<name>A0A7W4K2G0_9PROT</name>
<gene>
    <name evidence="5 6" type="primary">mdcB</name>
    <name evidence="6" type="ORF">HLH44_17210</name>
</gene>
<dbReference type="AlphaFoldDB" id="A0A7W4K2G0"/>
<dbReference type="GO" id="GO:0016757">
    <property type="term" value="F:glycosyltransferase activity"/>
    <property type="evidence" value="ECO:0007669"/>
    <property type="project" value="UniProtKB-KW"/>
</dbReference>
<accession>A0A7W4K2G0</accession>
<keyword evidence="4 5" id="KW-0067">ATP-binding</keyword>